<keyword evidence="3" id="KW-1185">Reference proteome</keyword>
<feature type="region of interest" description="Disordered" evidence="1">
    <location>
        <begin position="39"/>
        <end position="65"/>
    </location>
</feature>
<feature type="compositionally biased region" description="Basic and acidic residues" evidence="1">
    <location>
        <begin position="9"/>
        <end position="24"/>
    </location>
</feature>
<protein>
    <submittedName>
        <fullName evidence="2">Uncharacterized protein</fullName>
    </submittedName>
</protein>
<feature type="compositionally biased region" description="Polar residues" evidence="1">
    <location>
        <begin position="133"/>
        <end position="147"/>
    </location>
</feature>
<sequence>MAKAQWQKQRQEEGRRQNNERKKDLELTFRMLDWQRREVKKAQEGSLAGSKKRKLEDEDDTPAQMPYYKGVCQIDLDVGQMYRTKEYVQEQEKRQFDEATQGRVQIPGLDPRNVMPSLPSIPTSLIDPLLLEQQPQEASSSTLQSYSPIDPRLLQPTPGTKKRKRDDDETSSTPSCKKQRAAPLSDQETCRIV</sequence>
<dbReference type="Proteomes" id="UP000800035">
    <property type="component" value="Unassembled WGS sequence"/>
</dbReference>
<organism evidence="2 3">
    <name type="scientific">Byssothecium circinans</name>
    <dbReference type="NCBI Taxonomy" id="147558"/>
    <lineage>
        <taxon>Eukaryota</taxon>
        <taxon>Fungi</taxon>
        <taxon>Dikarya</taxon>
        <taxon>Ascomycota</taxon>
        <taxon>Pezizomycotina</taxon>
        <taxon>Dothideomycetes</taxon>
        <taxon>Pleosporomycetidae</taxon>
        <taxon>Pleosporales</taxon>
        <taxon>Massarineae</taxon>
        <taxon>Massarinaceae</taxon>
        <taxon>Byssothecium</taxon>
    </lineage>
</organism>
<gene>
    <name evidence="2" type="ORF">CC80DRAFT_490217</name>
</gene>
<dbReference type="AlphaFoldDB" id="A0A6A5U2W2"/>
<proteinExistence type="predicted"/>
<reference evidence="2" key="1">
    <citation type="journal article" date="2020" name="Stud. Mycol.">
        <title>101 Dothideomycetes genomes: a test case for predicting lifestyles and emergence of pathogens.</title>
        <authorList>
            <person name="Haridas S."/>
            <person name="Albert R."/>
            <person name="Binder M."/>
            <person name="Bloem J."/>
            <person name="Labutti K."/>
            <person name="Salamov A."/>
            <person name="Andreopoulos B."/>
            <person name="Baker S."/>
            <person name="Barry K."/>
            <person name="Bills G."/>
            <person name="Bluhm B."/>
            <person name="Cannon C."/>
            <person name="Castanera R."/>
            <person name="Culley D."/>
            <person name="Daum C."/>
            <person name="Ezra D."/>
            <person name="Gonzalez J."/>
            <person name="Henrissat B."/>
            <person name="Kuo A."/>
            <person name="Liang C."/>
            <person name="Lipzen A."/>
            <person name="Lutzoni F."/>
            <person name="Magnuson J."/>
            <person name="Mondo S."/>
            <person name="Nolan M."/>
            <person name="Ohm R."/>
            <person name="Pangilinan J."/>
            <person name="Park H.-J."/>
            <person name="Ramirez L."/>
            <person name="Alfaro M."/>
            <person name="Sun H."/>
            <person name="Tritt A."/>
            <person name="Yoshinaga Y."/>
            <person name="Zwiers L.-H."/>
            <person name="Turgeon B."/>
            <person name="Goodwin S."/>
            <person name="Spatafora J."/>
            <person name="Crous P."/>
            <person name="Grigoriev I."/>
        </authorList>
    </citation>
    <scope>NUCLEOTIDE SEQUENCE</scope>
    <source>
        <strain evidence="2">CBS 675.92</strain>
    </source>
</reference>
<dbReference type="EMBL" id="ML976985">
    <property type="protein sequence ID" value="KAF1959251.1"/>
    <property type="molecule type" value="Genomic_DNA"/>
</dbReference>
<evidence type="ECO:0000313" key="2">
    <source>
        <dbReference type="EMBL" id="KAF1959251.1"/>
    </source>
</evidence>
<evidence type="ECO:0000313" key="3">
    <source>
        <dbReference type="Proteomes" id="UP000800035"/>
    </source>
</evidence>
<feature type="region of interest" description="Disordered" evidence="1">
    <location>
        <begin position="89"/>
        <end position="193"/>
    </location>
</feature>
<evidence type="ECO:0000256" key="1">
    <source>
        <dbReference type="SAM" id="MobiDB-lite"/>
    </source>
</evidence>
<name>A0A6A5U2W2_9PLEO</name>
<feature type="region of interest" description="Disordered" evidence="1">
    <location>
        <begin position="1"/>
        <end position="24"/>
    </location>
</feature>
<accession>A0A6A5U2W2</accession>